<sequence length="453" mass="48358">MQTVPRRIPGRKRNPLPGRKFRLGYICRRRGGCVPASVVELLSELIAQPSVNPRLAAPDAPEAGEHRMAEWLGRFAAAQGWRWGMQPVEPGRSNFFALIPGGGSDVLLWEVHQDTVSVQGMTVHPFEAAVRDGRVYGRGACDVKGSMAAMLAALVRVSAQAIEGRPSILFACAINEECGFSGARAIADLWRGGGEHGAAVEPVDSGIPPLAPPFEGGGQLSLREIAALRPIAALIAEPTELNVVVAHRGVARWQCTVHGRAAHSSRPEEGANAVYAMARIVQLVEEFHRDTLASRPGDAMCGPSTACVTTFHGGAGPNTIPDLAVIDVDRRLCPDETPEEAYRELTAWLDARADLGECRLEHHAPWMQSRGLHFAANRAWAEQLAGVVRSTGIESRLGGVPYGTNAASIAAAGIPSAVLGPGSIAQAHTADEWIAIEQLELAVEIYYRIACGM</sequence>
<dbReference type="GO" id="GO:0006526">
    <property type="term" value="P:L-arginine biosynthetic process"/>
    <property type="evidence" value="ECO:0007669"/>
    <property type="project" value="TreeGrafter"/>
</dbReference>
<dbReference type="Gene3D" id="3.40.630.10">
    <property type="entry name" value="Zn peptidases"/>
    <property type="match status" value="2"/>
</dbReference>
<dbReference type="Gene3D" id="3.30.70.360">
    <property type="match status" value="1"/>
</dbReference>
<dbReference type="InterPro" id="IPR050072">
    <property type="entry name" value="Peptidase_M20A"/>
</dbReference>
<evidence type="ECO:0000313" key="5">
    <source>
        <dbReference type="EMBL" id="BBO35424.1"/>
    </source>
</evidence>
<dbReference type="EC" id="3.5.1.16" evidence="5"/>
<feature type="domain" description="Peptidase M20 dimerisation" evidence="4">
    <location>
        <begin position="245"/>
        <end position="353"/>
    </location>
</feature>
<keyword evidence="6" id="KW-1185">Reference proteome</keyword>
<dbReference type="AlphaFoldDB" id="A0A5K7XEW9"/>
<accession>A0A5K7XEW9</accession>
<proteinExistence type="predicted"/>
<evidence type="ECO:0000313" key="6">
    <source>
        <dbReference type="Proteomes" id="UP000326837"/>
    </source>
</evidence>
<evidence type="ECO:0000256" key="3">
    <source>
        <dbReference type="ARBA" id="ARBA00023285"/>
    </source>
</evidence>
<dbReference type="CDD" id="cd03894">
    <property type="entry name" value="M20_ArgE"/>
    <property type="match status" value="1"/>
</dbReference>
<dbReference type="InterPro" id="IPR036264">
    <property type="entry name" value="Bact_exopeptidase_dim_dom"/>
</dbReference>
<dbReference type="Proteomes" id="UP000326837">
    <property type="component" value="Chromosome"/>
</dbReference>
<keyword evidence="1" id="KW-0479">Metal-binding</keyword>
<name>A0A5K7XEW9_9BACT</name>
<dbReference type="KEGG" id="lpav:PLANPX_5036"/>
<evidence type="ECO:0000256" key="2">
    <source>
        <dbReference type="ARBA" id="ARBA00022801"/>
    </source>
</evidence>
<evidence type="ECO:0000259" key="4">
    <source>
        <dbReference type="Pfam" id="PF07687"/>
    </source>
</evidence>
<dbReference type="Pfam" id="PF07687">
    <property type="entry name" value="M20_dimer"/>
    <property type="match status" value="1"/>
</dbReference>
<dbReference type="EMBL" id="AP021861">
    <property type="protein sequence ID" value="BBO35424.1"/>
    <property type="molecule type" value="Genomic_DNA"/>
</dbReference>
<dbReference type="GO" id="GO:0008777">
    <property type="term" value="F:acetylornithine deacetylase activity"/>
    <property type="evidence" value="ECO:0007669"/>
    <property type="project" value="UniProtKB-EC"/>
</dbReference>
<evidence type="ECO:0000256" key="1">
    <source>
        <dbReference type="ARBA" id="ARBA00022723"/>
    </source>
</evidence>
<dbReference type="SUPFAM" id="SSF53187">
    <property type="entry name" value="Zn-dependent exopeptidases"/>
    <property type="match status" value="1"/>
</dbReference>
<dbReference type="PANTHER" id="PTHR43808:SF31">
    <property type="entry name" value="N-ACETYL-L-CITRULLINE DEACETYLASE"/>
    <property type="match status" value="1"/>
</dbReference>
<protein>
    <submittedName>
        <fullName evidence="5">Acetylornithine deacetylase</fullName>
        <ecNumber evidence="5">3.5.1.16</ecNumber>
    </submittedName>
</protein>
<reference evidence="6" key="1">
    <citation type="submission" date="2019-10" db="EMBL/GenBank/DDBJ databases">
        <title>Lacipirellula parvula gen. nov., sp. nov., representing a lineage of planctomycetes widespread in freshwater anoxic habitats, and description of the family Lacipirellulaceae.</title>
        <authorList>
            <person name="Dedysh S.N."/>
            <person name="Kulichevskaya I.S."/>
            <person name="Beletsky A.V."/>
            <person name="Rakitin A.L."/>
            <person name="Mardanov A.V."/>
            <person name="Ivanova A.A."/>
            <person name="Saltykova V.X."/>
            <person name="Rijpstra W.I.C."/>
            <person name="Sinninghe Damste J.S."/>
            <person name="Ravin N.V."/>
        </authorList>
    </citation>
    <scope>NUCLEOTIDE SEQUENCE [LARGE SCALE GENOMIC DNA]</scope>
    <source>
        <strain evidence="6">PX69</strain>
    </source>
</reference>
<gene>
    <name evidence="5" type="ORF">PLANPX_5036</name>
</gene>
<dbReference type="GO" id="GO:0046872">
    <property type="term" value="F:metal ion binding"/>
    <property type="evidence" value="ECO:0007669"/>
    <property type="project" value="UniProtKB-KW"/>
</dbReference>
<keyword evidence="3" id="KW-0170">Cobalt</keyword>
<keyword evidence="2 5" id="KW-0378">Hydrolase</keyword>
<organism evidence="5 6">
    <name type="scientific">Lacipirellula parvula</name>
    <dbReference type="NCBI Taxonomy" id="2650471"/>
    <lineage>
        <taxon>Bacteria</taxon>
        <taxon>Pseudomonadati</taxon>
        <taxon>Planctomycetota</taxon>
        <taxon>Planctomycetia</taxon>
        <taxon>Pirellulales</taxon>
        <taxon>Lacipirellulaceae</taxon>
        <taxon>Lacipirellula</taxon>
    </lineage>
</organism>
<dbReference type="Pfam" id="PF01546">
    <property type="entry name" value="Peptidase_M20"/>
    <property type="match status" value="1"/>
</dbReference>
<dbReference type="InterPro" id="IPR011650">
    <property type="entry name" value="Peptidase_M20_dimer"/>
</dbReference>
<dbReference type="PANTHER" id="PTHR43808">
    <property type="entry name" value="ACETYLORNITHINE DEACETYLASE"/>
    <property type="match status" value="1"/>
</dbReference>
<dbReference type="SUPFAM" id="SSF55031">
    <property type="entry name" value="Bacterial exopeptidase dimerisation domain"/>
    <property type="match status" value="1"/>
</dbReference>
<dbReference type="InterPro" id="IPR002933">
    <property type="entry name" value="Peptidase_M20"/>
</dbReference>